<dbReference type="EMBL" id="LR796668">
    <property type="protein sequence ID" value="CAB4158295.1"/>
    <property type="molecule type" value="Genomic_DNA"/>
</dbReference>
<reference evidence="1" key="1">
    <citation type="submission" date="2020-04" db="EMBL/GenBank/DDBJ databases">
        <authorList>
            <person name="Chiriac C."/>
            <person name="Salcher M."/>
            <person name="Ghai R."/>
            <person name="Kavagutti S V."/>
        </authorList>
    </citation>
    <scope>NUCLEOTIDE SEQUENCE</scope>
</reference>
<proteinExistence type="predicted"/>
<dbReference type="EMBL" id="LR796400">
    <property type="protein sequence ID" value="CAB4142097.1"/>
    <property type="molecule type" value="Genomic_DNA"/>
</dbReference>
<organism evidence="1">
    <name type="scientific">uncultured Caudovirales phage</name>
    <dbReference type="NCBI Taxonomy" id="2100421"/>
    <lineage>
        <taxon>Viruses</taxon>
        <taxon>Duplodnaviria</taxon>
        <taxon>Heunggongvirae</taxon>
        <taxon>Uroviricota</taxon>
        <taxon>Caudoviricetes</taxon>
        <taxon>Peduoviridae</taxon>
        <taxon>Maltschvirus</taxon>
        <taxon>Maltschvirus maltsch</taxon>
    </lineage>
</organism>
<name>A0A6J5M8W3_9CAUD</name>
<evidence type="ECO:0000313" key="2">
    <source>
        <dbReference type="EMBL" id="CAB4158295.1"/>
    </source>
</evidence>
<gene>
    <name evidence="1" type="ORF">UFOVP427_41</name>
    <name evidence="2" type="ORF">UFOVP697_9</name>
</gene>
<accession>A0A6J5M8W3</accession>
<sequence length="232" mass="26447">MPIPKISKGEDKAKFMDRCMSNSMMVSEYSDPAQRYAICSGAAKYNTRHDMESYNDYPEAVKNNAKKGIKLNEAIGNKCATQVGRIRSSQLSKGEPISINVIKRMYSYLSRAEVYYQEADDNKSCGYISYLLWGGQAAKRWAESKLKELQELSVFSAVVKPRAFVFTKSDPSSILNAYPDLQVERSDKKPEVKYLYQHDFCLIITDDPELFSEIKKANITLPNHFKMAVKFI</sequence>
<evidence type="ECO:0000313" key="1">
    <source>
        <dbReference type="EMBL" id="CAB4142097.1"/>
    </source>
</evidence>
<protein>
    <submittedName>
        <fullName evidence="1">Uncharacterized protein</fullName>
    </submittedName>
</protein>